<dbReference type="EMBL" id="MSLT01000023">
    <property type="protein sequence ID" value="OUD12428.1"/>
    <property type="molecule type" value="Genomic_DNA"/>
</dbReference>
<dbReference type="Proteomes" id="UP000194798">
    <property type="component" value="Unassembled WGS sequence"/>
</dbReference>
<dbReference type="InterPro" id="IPR051675">
    <property type="entry name" value="Endo/Exo/Phosphatase_dom_1"/>
</dbReference>
<dbReference type="Gene3D" id="1.10.150.280">
    <property type="entry name" value="AF1531-like domain"/>
    <property type="match status" value="3"/>
</dbReference>
<evidence type="ECO:0000313" key="1">
    <source>
        <dbReference type="EMBL" id="OUD12428.1"/>
    </source>
</evidence>
<dbReference type="SUPFAM" id="SSF47781">
    <property type="entry name" value="RuvA domain 2-like"/>
    <property type="match status" value="3"/>
</dbReference>
<dbReference type="InterPro" id="IPR010994">
    <property type="entry name" value="RuvA_2-like"/>
</dbReference>
<protein>
    <submittedName>
        <fullName evidence="1">Uncharacterized protein</fullName>
    </submittedName>
</protein>
<dbReference type="PANTHER" id="PTHR21180">
    <property type="entry name" value="ENDONUCLEASE/EXONUCLEASE/PHOSPHATASE FAMILY DOMAIN-CONTAINING PROTEIN 1"/>
    <property type="match status" value="1"/>
</dbReference>
<dbReference type="AlphaFoldDB" id="A0A251X5Q1"/>
<sequence>MLKRELILFLVLGLWGIQWNVFADETVNINTADAETLVERLAGIDKRQADRIVRSRPFRSVDDLRLFGICQTWIDENRHLMTVGETEYVSEPEYVDEPEYVSEPGLVNINTADAETLVRGLAIDDRQADRIVQYRMENGRFESVDDLYQVLGIHKSWLNRNRHLITVGFVDVGVMPTHGLVNINTADVPTLVRKLAIANKQADEIVRYRMKNGRFESVDDLYQVLGIHKSWLNRNRHLITVGEYVRDYPRKFKPVKPTSVPTPTIELVNINTADAETLDARLNDTDNEKAGRIVRSRMRDGFFKSVGDLYRVPGISESWLNRNRHLITMGKYESK</sequence>
<dbReference type="Pfam" id="PF12836">
    <property type="entry name" value="HHH_3"/>
    <property type="match status" value="4"/>
</dbReference>
<comment type="caution">
    <text evidence="1">The sequence shown here is derived from an EMBL/GenBank/DDBJ whole genome shotgun (WGS) entry which is preliminary data.</text>
</comment>
<gene>
    <name evidence="1" type="ORF">TPSD3_15075</name>
</gene>
<organism evidence="1 2">
    <name type="scientific">Thioflexithrix psekupsensis</name>
    <dbReference type="NCBI Taxonomy" id="1570016"/>
    <lineage>
        <taxon>Bacteria</taxon>
        <taxon>Pseudomonadati</taxon>
        <taxon>Pseudomonadota</taxon>
        <taxon>Gammaproteobacteria</taxon>
        <taxon>Thiotrichales</taxon>
        <taxon>Thioflexithrix</taxon>
    </lineage>
</organism>
<dbReference type="Gene3D" id="1.10.150.320">
    <property type="entry name" value="Photosystem II 12 kDa extrinsic protein"/>
    <property type="match status" value="1"/>
</dbReference>
<keyword evidence="2" id="KW-1185">Reference proteome</keyword>
<dbReference type="SUPFAM" id="SSF81585">
    <property type="entry name" value="PsbU/PolX domain-like"/>
    <property type="match status" value="1"/>
</dbReference>
<accession>A0A251X5Q1</accession>
<proteinExistence type="predicted"/>
<reference evidence="1 2" key="1">
    <citation type="submission" date="2016-12" db="EMBL/GenBank/DDBJ databases">
        <title>Thioflexothrix psekupsii D3 genome sequencing and assembly.</title>
        <authorList>
            <person name="Fomenkov A."/>
            <person name="Vincze T."/>
            <person name="Grabovich M."/>
            <person name="Anton B.P."/>
            <person name="Dubinina G."/>
            <person name="Orlova M."/>
            <person name="Belousova E."/>
            <person name="Roberts R.J."/>
        </authorList>
    </citation>
    <scope>NUCLEOTIDE SEQUENCE [LARGE SCALE GENOMIC DNA]</scope>
    <source>
        <strain evidence="1">D3</strain>
    </source>
</reference>
<name>A0A251X5Q1_9GAMM</name>
<evidence type="ECO:0000313" key="2">
    <source>
        <dbReference type="Proteomes" id="UP000194798"/>
    </source>
</evidence>
<dbReference type="PANTHER" id="PTHR21180:SF32">
    <property type="entry name" value="ENDONUCLEASE_EXONUCLEASE_PHOSPHATASE FAMILY DOMAIN-CONTAINING PROTEIN 1"/>
    <property type="match status" value="1"/>
</dbReference>